<dbReference type="PROSITE" id="PS51781">
    <property type="entry name" value="SH3B"/>
    <property type="match status" value="1"/>
</dbReference>
<evidence type="ECO:0000313" key="3">
    <source>
        <dbReference type="Proteomes" id="UP000267268"/>
    </source>
</evidence>
<dbReference type="InterPro" id="IPR043732">
    <property type="entry name" value="DUF5675"/>
</dbReference>
<dbReference type="Pfam" id="PF18925">
    <property type="entry name" value="DUF5675"/>
    <property type="match status" value="1"/>
</dbReference>
<dbReference type="InterPro" id="IPR003646">
    <property type="entry name" value="SH3-like_bac-type"/>
</dbReference>
<gene>
    <name evidence="2" type="ORF">EI427_02360</name>
</gene>
<dbReference type="Proteomes" id="UP000267268">
    <property type="component" value="Chromosome 1"/>
</dbReference>
<dbReference type="EMBL" id="CP034562">
    <property type="protein sequence ID" value="AZQ61099.1"/>
    <property type="molecule type" value="Genomic_DNA"/>
</dbReference>
<reference evidence="2 3" key="1">
    <citation type="submission" date="2018-12" db="EMBL/GenBank/DDBJ databases">
        <title>Flammeovirga pectinis sp. nov., isolated from the gut of the Korean scallop, Patinopecten yessoensis.</title>
        <authorList>
            <person name="Bae J.-W."/>
            <person name="Jeong Y.-S."/>
            <person name="Kang W."/>
        </authorList>
    </citation>
    <scope>NUCLEOTIDE SEQUENCE [LARGE SCALE GENOMIC DNA]</scope>
    <source>
        <strain evidence="2 3">L12M1</strain>
    </source>
</reference>
<dbReference type="PANTHER" id="PTHR34408:SF1">
    <property type="entry name" value="GLYCOSYL HYDROLASE FAMILY 19 DOMAIN-CONTAINING PROTEIN HI_1415"/>
    <property type="match status" value="1"/>
</dbReference>
<evidence type="ECO:0000313" key="2">
    <source>
        <dbReference type="EMBL" id="AZQ61099.1"/>
    </source>
</evidence>
<protein>
    <submittedName>
        <fullName evidence="2">SH3 domain-containing protein</fullName>
    </submittedName>
</protein>
<dbReference type="RefSeq" id="WP_126611196.1">
    <property type="nucleotide sequence ID" value="NZ_CP034562.1"/>
</dbReference>
<dbReference type="PANTHER" id="PTHR34408">
    <property type="entry name" value="FAMILY PROTEIN, PUTATIVE-RELATED"/>
    <property type="match status" value="1"/>
</dbReference>
<accession>A0A3S9NYT7</accession>
<feature type="domain" description="SH3b" evidence="1">
    <location>
        <begin position="178"/>
        <end position="241"/>
    </location>
</feature>
<dbReference type="OrthoDB" id="1036575at2"/>
<dbReference type="AlphaFoldDB" id="A0A3S9NYT7"/>
<organism evidence="2 3">
    <name type="scientific">Flammeovirga pectinis</name>
    <dbReference type="NCBI Taxonomy" id="2494373"/>
    <lineage>
        <taxon>Bacteria</taxon>
        <taxon>Pseudomonadati</taxon>
        <taxon>Bacteroidota</taxon>
        <taxon>Cytophagia</taxon>
        <taxon>Cytophagales</taxon>
        <taxon>Flammeovirgaceae</taxon>
        <taxon>Flammeovirga</taxon>
    </lineage>
</organism>
<name>A0A3S9NYT7_9BACT</name>
<dbReference type="KEGG" id="fll:EI427_02360"/>
<dbReference type="InterPro" id="IPR052354">
    <property type="entry name" value="Cell_Wall_Dynamics_Protein"/>
</dbReference>
<sequence>MKALLFRNQYQFAETLGKLTITDDSGIEVFSCDTLELPWKENKNRISCIPEGTYKAVFRDFGAYANRAFHIQQQNGNEVDGRTGILIHSGNFFTDTRGCILVGKGYADIELKTKRKHIKKDGILDILRSRKTMDELLNLCSEFEIEITSAHKKEIEILPIEEDLMLEIEEILLPLKVGDQAFVSVKSKLNLRKGPSTKESIIKTLEDKEEVTVKGLSNEWAEIQTIGLSGWVSDKYINREDNFGVVKVNSGHLNIRRNSNLSSEKLINGGLNNGEKVEIIEKKEDWLKVNCRYEIGYVYQDYLKK</sequence>
<evidence type="ECO:0000259" key="1">
    <source>
        <dbReference type="PROSITE" id="PS51781"/>
    </source>
</evidence>
<dbReference type="Gene3D" id="2.30.30.40">
    <property type="entry name" value="SH3 Domains"/>
    <property type="match status" value="2"/>
</dbReference>
<proteinExistence type="predicted"/>
<dbReference type="Pfam" id="PF08239">
    <property type="entry name" value="SH3_3"/>
    <property type="match status" value="2"/>
</dbReference>
<keyword evidence="3" id="KW-1185">Reference proteome</keyword>
<dbReference type="SMART" id="SM00287">
    <property type="entry name" value="SH3b"/>
    <property type="match status" value="1"/>
</dbReference>